<organism evidence="2 3">
    <name type="scientific">Mycolicibacterium pulveris</name>
    <name type="common">Mycobacterium pulveris</name>
    <dbReference type="NCBI Taxonomy" id="36813"/>
    <lineage>
        <taxon>Bacteria</taxon>
        <taxon>Bacillati</taxon>
        <taxon>Actinomycetota</taxon>
        <taxon>Actinomycetes</taxon>
        <taxon>Mycobacteriales</taxon>
        <taxon>Mycobacteriaceae</taxon>
        <taxon>Mycolicibacterium</taxon>
    </lineage>
</organism>
<gene>
    <name evidence="2" type="ORF">MPUL_35970</name>
</gene>
<dbReference type="AlphaFoldDB" id="A0A7I7UPF5"/>
<accession>A0A7I7UPF5</accession>
<name>A0A7I7UPF5_MYCPV</name>
<dbReference type="Gene3D" id="3.10.450.50">
    <property type="match status" value="1"/>
</dbReference>
<dbReference type="Pfam" id="PF07858">
    <property type="entry name" value="LEH"/>
    <property type="match status" value="1"/>
</dbReference>
<dbReference type="Proteomes" id="UP000467252">
    <property type="component" value="Chromosome"/>
</dbReference>
<dbReference type="InterPro" id="IPR013100">
    <property type="entry name" value="LEH"/>
</dbReference>
<feature type="domain" description="Limonene-1,2-epoxide hydrolase" evidence="1">
    <location>
        <begin position="2"/>
        <end position="127"/>
    </location>
</feature>
<evidence type="ECO:0000259" key="1">
    <source>
        <dbReference type="Pfam" id="PF07858"/>
    </source>
</evidence>
<evidence type="ECO:0000313" key="2">
    <source>
        <dbReference type="EMBL" id="BBY82439.1"/>
    </source>
</evidence>
<dbReference type="RefSeq" id="WP_163902521.1">
    <property type="nucleotide sequence ID" value="NZ_AP022599.1"/>
</dbReference>
<keyword evidence="3" id="KW-1185">Reference proteome</keyword>
<evidence type="ECO:0000313" key="3">
    <source>
        <dbReference type="Proteomes" id="UP000467252"/>
    </source>
</evidence>
<dbReference type="InterPro" id="IPR032710">
    <property type="entry name" value="NTF2-like_dom_sf"/>
</dbReference>
<sequence length="146" mass="15983">MSNQAVVQAFLKGMEQPISRIPEHLRKSMTDDAVWGNSGFPPCVGIDDIMSKHEMSAKVFGDYILTADILHIAESPDGVVFTERIDVGRTQAGEEILTVPVVGVFEVRDGKIARWTDYFDPRGLLEGLSVLPDVEAFFTGKAPSTS</sequence>
<reference evidence="2 3" key="1">
    <citation type="journal article" date="2019" name="Emerg. Microbes Infect.">
        <title>Comprehensive subspecies identification of 175 nontuberculous mycobacteria species based on 7547 genomic profiles.</title>
        <authorList>
            <person name="Matsumoto Y."/>
            <person name="Kinjo T."/>
            <person name="Motooka D."/>
            <person name="Nabeya D."/>
            <person name="Jung N."/>
            <person name="Uechi K."/>
            <person name="Horii T."/>
            <person name="Iida T."/>
            <person name="Fujita J."/>
            <person name="Nakamura S."/>
        </authorList>
    </citation>
    <scope>NUCLEOTIDE SEQUENCE [LARGE SCALE GENOMIC DNA]</scope>
    <source>
        <strain evidence="2 3">JCM 6370</strain>
    </source>
</reference>
<dbReference type="EMBL" id="AP022599">
    <property type="protein sequence ID" value="BBY82439.1"/>
    <property type="molecule type" value="Genomic_DNA"/>
</dbReference>
<protein>
    <recommendedName>
        <fullName evidence="1">Limonene-1,2-epoxide hydrolase domain-containing protein</fullName>
    </recommendedName>
</protein>
<dbReference type="SUPFAM" id="SSF54427">
    <property type="entry name" value="NTF2-like"/>
    <property type="match status" value="1"/>
</dbReference>
<proteinExistence type="predicted"/>